<dbReference type="NCBIfam" id="TIGR00377">
    <property type="entry name" value="ant_ant_sig"/>
    <property type="match status" value="1"/>
</dbReference>
<evidence type="ECO:0000313" key="4">
    <source>
        <dbReference type="EMBL" id="CAA9318642.1"/>
    </source>
</evidence>
<protein>
    <recommendedName>
        <fullName evidence="2">Anti-sigma factor antagonist</fullName>
    </recommendedName>
</protein>
<reference evidence="4" key="1">
    <citation type="submission" date="2020-02" db="EMBL/GenBank/DDBJ databases">
        <authorList>
            <person name="Meier V. D."/>
        </authorList>
    </citation>
    <scope>NUCLEOTIDE SEQUENCE</scope>
    <source>
        <strain evidence="4">AVDCRST_MAG24</strain>
    </source>
</reference>
<dbReference type="InterPro" id="IPR003658">
    <property type="entry name" value="Anti-sigma_ant"/>
</dbReference>
<dbReference type="AlphaFoldDB" id="A0A6J4KYW0"/>
<sequence length="135" mass="14444">MVQRSLEHKAALTLVDSWSADMDFEVETRFAAPLAVLRIGGELDLSTEHHLTWCVEQAVVQHCTVVAVDLTGVPFIDCSAIGTLVKAVHRLREVSGELVVTGVSPQVRRLLELTGTGSFLGLGDGDPTVAVLQPA</sequence>
<dbReference type="InterPro" id="IPR002645">
    <property type="entry name" value="STAS_dom"/>
</dbReference>
<proteinExistence type="inferred from homology"/>
<evidence type="ECO:0000256" key="1">
    <source>
        <dbReference type="ARBA" id="ARBA00009013"/>
    </source>
</evidence>
<dbReference type="InterPro" id="IPR036513">
    <property type="entry name" value="STAS_dom_sf"/>
</dbReference>
<gene>
    <name evidence="4" type="ORF">AVDCRST_MAG24-226</name>
</gene>
<accession>A0A6J4KYW0</accession>
<evidence type="ECO:0000259" key="3">
    <source>
        <dbReference type="PROSITE" id="PS50801"/>
    </source>
</evidence>
<dbReference type="SUPFAM" id="SSF52091">
    <property type="entry name" value="SpoIIaa-like"/>
    <property type="match status" value="1"/>
</dbReference>
<dbReference type="Pfam" id="PF01740">
    <property type="entry name" value="STAS"/>
    <property type="match status" value="1"/>
</dbReference>
<dbReference type="PROSITE" id="PS50801">
    <property type="entry name" value="STAS"/>
    <property type="match status" value="1"/>
</dbReference>
<dbReference type="CDD" id="cd07043">
    <property type="entry name" value="STAS_anti-anti-sigma_factors"/>
    <property type="match status" value="1"/>
</dbReference>
<evidence type="ECO:0000256" key="2">
    <source>
        <dbReference type="RuleBase" id="RU003749"/>
    </source>
</evidence>
<dbReference type="PANTHER" id="PTHR33495">
    <property type="entry name" value="ANTI-SIGMA FACTOR ANTAGONIST TM_1081-RELATED-RELATED"/>
    <property type="match status" value="1"/>
</dbReference>
<comment type="similarity">
    <text evidence="1 2">Belongs to the anti-sigma-factor antagonist family.</text>
</comment>
<dbReference type="EMBL" id="CADCUF010000029">
    <property type="protein sequence ID" value="CAA9318642.1"/>
    <property type="molecule type" value="Genomic_DNA"/>
</dbReference>
<dbReference type="GO" id="GO:0043856">
    <property type="term" value="F:anti-sigma factor antagonist activity"/>
    <property type="evidence" value="ECO:0007669"/>
    <property type="project" value="InterPro"/>
</dbReference>
<name>A0A6J4KYW0_9ACTN</name>
<dbReference type="Gene3D" id="3.30.750.24">
    <property type="entry name" value="STAS domain"/>
    <property type="match status" value="1"/>
</dbReference>
<dbReference type="PANTHER" id="PTHR33495:SF2">
    <property type="entry name" value="ANTI-SIGMA FACTOR ANTAGONIST TM_1081-RELATED"/>
    <property type="match status" value="1"/>
</dbReference>
<organism evidence="4">
    <name type="scientific">uncultured Nocardioidaceae bacterium</name>
    <dbReference type="NCBI Taxonomy" id="253824"/>
    <lineage>
        <taxon>Bacteria</taxon>
        <taxon>Bacillati</taxon>
        <taxon>Actinomycetota</taxon>
        <taxon>Actinomycetes</taxon>
        <taxon>Propionibacteriales</taxon>
        <taxon>Nocardioidaceae</taxon>
        <taxon>environmental samples</taxon>
    </lineage>
</organism>
<feature type="domain" description="STAS" evidence="3">
    <location>
        <begin position="24"/>
        <end position="135"/>
    </location>
</feature>